<dbReference type="RefSeq" id="XP_002841532.1">
    <property type="nucleotide sequence ID" value="XM_002841486.1"/>
</dbReference>
<dbReference type="EMBL" id="FN430356">
    <property type="protein sequence ID" value="CAZ85723.1"/>
    <property type="molecule type" value="Genomic_DNA"/>
</dbReference>
<organism evidence="2 3">
    <name type="scientific">Tuber melanosporum (strain Mel28)</name>
    <name type="common">Perigord black truffle</name>
    <dbReference type="NCBI Taxonomy" id="656061"/>
    <lineage>
        <taxon>Eukaryota</taxon>
        <taxon>Fungi</taxon>
        <taxon>Dikarya</taxon>
        <taxon>Ascomycota</taxon>
        <taxon>Pezizomycotina</taxon>
        <taxon>Pezizomycetes</taxon>
        <taxon>Pezizales</taxon>
        <taxon>Tuberaceae</taxon>
        <taxon>Tuber</taxon>
    </lineage>
</organism>
<dbReference type="SUPFAM" id="SSF81502">
    <property type="entry name" value="ISP transmembrane anchor"/>
    <property type="match status" value="1"/>
</dbReference>
<dbReference type="InterPro" id="IPR037008">
    <property type="entry name" value="bc1_Rieske_TM_sf"/>
</dbReference>
<keyword evidence="3" id="KW-1185">Reference proteome</keyword>
<evidence type="ECO:0000313" key="3">
    <source>
        <dbReference type="Proteomes" id="UP000006911"/>
    </source>
</evidence>
<accession>D5GMI0</accession>
<gene>
    <name evidence="2" type="ORF">GSTUM_00010737001</name>
</gene>
<dbReference type="KEGG" id="tml:GSTUM_00010737001"/>
<dbReference type="GeneID" id="9182149"/>
<feature type="compositionally biased region" description="Low complexity" evidence="1">
    <location>
        <begin position="38"/>
        <end position="50"/>
    </location>
</feature>
<dbReference type="Proteomes" id="UP000006911">
    <property type="component" value="Unassembled WGS sequence"/>
</dbReference>
<name>D5GMI0_TUBMM</name>
<evidence type="ECO:0000313" key="2">
    <source>
        <dbReference type="EMBL" id="CAZ85723.1"/>
    </source>
</evidence>
<dbReference type="AlphaFoldDB" id="D5GMI0"/>
<feature type="region of interest" description="Disordered" evidence="1">
    <location>
        <begin position="35"/>
        <end position="83"/>
    </location>
</feature>
<reference evidence="2 3" key="1">
    <citation type="journal article" date="2010" name="Nature">
        <title>Perigord black truffle genome uncovers evolutionary origins and mechanisms of symbiosis.</title>
        <authorList>
            <person name="Martin F."/>
            <person name="Kohler A."/>
            <person name="Murat C."/>
            <person name="Balestrini R."/>
            <person name="Coutinho P.M."/>
            <person name="Jaillon O."/>
            <person name="Montanini B."/>
            <person name="Morin E."/>
            <person name="Noel B."/>
            <person name="Percudani R."/>
            <person name="Porcel B."/>
            <person name="Rubini A."/>
            <person name="Amicucci A."/>
            <person name="Amselem J."/>
            <person name="Anthouard V."/>
            <person name="Arcioni S."/>
            <person name="Artiguenave F."/>
            <person name="Aury J.M."/>
            <person name="Ballario P."/>
            <person name="Bolchi A."/>
            <person name="Brenna A."/>
            <person name="Brun A."/>
            <person name="Buee M."/>
            <person name="Cantarel B."/>
            <person name="Chevalier G."/>
            <person name="Couloux A."/>
            <person name="Da Silva C."/>
            <person name="Denoeud F."/>
            <person name="Duplessis S."/>
            <person name="Ghignone S."/>
            <person name="Hilselberger B."/>
            <person name="Iotti M."/>
            <person name="Marcais B."/>
            <person name="Mello A."/>
            <person name="Miranda M."/>
            <person name="Pacioni G."/>
            <person name="Quesneville H."/>
            <person name="Riccioni C."/>
            <person name="Ruotolo R."/>
            <person name="Splivallo R."/>
            <person name="Stocchi V."/>
            <person name="Tisserant E."/>
            <person name="Viscomi A.R."/>
            <person name="Zambonelli A."/>
            <person name="Zampieri E."/>
            <person name="Henrissat B."/>
            <person name="Lebrun M.H."/>
            <person name="Paolocci F."/>
            <person name="Bonfante P."/>
            <person name="Ottonello S."/>
            <person name="Wincker P."/>
        </authorList>
    </citation>
    <scope>NUCLEOTIDE SEQUENCE [LARGE SCALE GENOMIC DNA]</scope>
    <source>
        <strain evidence="2 3">Mel28</strain>
    </source>
</reference>
<proteinExistence type="predicted"/>
<dbReference type="InParanoid" id="D5GMI0"/>
<protein>
    <submittedName>
        <fullName evidence="2">(Perigord truffle) hypothetical protein</fullName>
    </submittedName>
</protein>
<dbReference type="GO" id="GO:0008121">
    <property type="term" value="F:quinol-cytochrome-c reductase activity"/>
    <property type="evidence" value="ECO:0007669"/>
    <property type="project" value="InterPro"/>
</dbReference>
<dbReference type="Gene3D" id="1.20.5.270">
    <property type="entry name" value="Ubiquinol cytochrome reductase, transmembrane domain"/>
    <property type="match status" value="1"/>
</dbReference>
<sequence>MVGTMGLLSAAGAKATIQDFLVNLSAWTFPLSQRARMSSSSGAANPSLSATAPPTKSKRPTPSRWRPCAIPKPTLSASSSPSG</sequence>
<evidence type="ECO:0000256" key="1">
    <source>
        <dbReference type="SAM" id="MobiDB-lite"/>
    </source>
</evidence>
<dbReference type="HOGENOM" id="CLU_2544257_0_0_1"/>